<sequence>MVNPATPCHHPNEVLDIRGDALAADKATAFWIELVAEEDFRPKCTLGDFGVSFPPLYQDPVVKRHWFSNATTFVEKAMPVPRTQTRGPEKQESDTLLRTYLSMVALHRDNRDDLISCGLRFPHQILPAMGILELRAEGQAWKKGGTNHHAESDFLGLFLGVKGSVGEQVAACVDKQPQASSWFASSSSRTSTSGSPHVMRITQAEIVQESEEYTVKVARLLRSMRHGGSGQENVRRLVTWWRKMTLNSAMRVSVIDYQGTDSMGVIQLPPGCSVHEIECNRRPNLSCGHGRRPDLTQLTGR</sequence>
<dbReference type="EMBL" id="JAKELL010000132">
    <property type="protein sequence ID" value="KAH8980668.1"/>
    <property type="molecule type" value="Genomic_DNA"/>
</dbReference>
<proteinExistence type="predicted"/>
<dbReference type="Proteomes" id="UP001201163">
    <property type="component" value="Unassembled WGS sequence"/>
</dbReference>
<accession>A0AAD4L6V7</accession>
<organism evidence="1 2">
    <name type="scientific">Lactarius akahatsu</name>
    <dbReference type="NCBI Taxonomy" id="416441"/>
    <lineage>
        <taxon>Eukaryota</taxon>
        <taxon>Fungi</taxon>
        <taxon>Dikarya</taxon>
        <taxon>Basidiomycota</taxon>
        <taxon>Agaricomycotina</taxon>
        <taxon>Agaricomycetes</taxon>
        <taxon>Russulales</taxon>
        <taxon>Russulaceae</taxon>
        <taxon>Lactarius</taxon>
    </lineage>
</organism>
<name>A0AAD4L6V7_9AGAM</name>
<protein>
    <submittedName>
        <fullName evidence="1">Uncharacterized protein</fullName>
    </submittedName>
</protein>
<gene>
    <name evidence="1" type="ORF">EDB92DRAFT_1820482</name>
</gene>
<keyword evidence="2" id="KW-1185">Reference proteome</keyword>
<reference evidence="1" key="1">
    <citation type="submission" date="2022-01" db="EMBL/GenBank/DDBJ databases">
        <title>Comparative genomics reveals a dynamic genome evolution in the ectomycorrhizal milk-cap (Lactarius) mushrooms.</title>
        <authorList>
            <consortium name="DOE Joint Genome Institute"/>
            <person name="Lebreton A."/>
            <person name="Tang N."/>
            <person name="Kuo A."/>
            <person name="LaButti K."/>
            <person name="Drula E."/>
            <person name="Barry K."/>
            <person name="Clum A."/>
            <person name="Lipzen A."/>
            <person name="Mousain D."/>
            <person name="Ng V."/>
            <person name="Wang R."/>
            <person name="Wang X."/>
            <person name="Dai Y."/>
            <person name="Henrissat B."/>
            <person name="Grigoriev I.V."/>
            <person name="Guerin-Laguette A."/>
            <person name="Yu F."/>
            <person name="Martin F.M."/>
        </authorList>
    </citation>
    <scope>NUCLEOTIDE SEQUENCE</scope>
    <source>
        <strain evidence="1">QP</strain>
    </source>
</reference>
<evidence type="ECO:0000313" key="2">
    <source>
        <dbReference type="Proteomes" id="UP001201163"/>
    </source>
</evidence>
<evidence type="ECO:0000313" key="1">
    <source>
        <dbReference type="EMBL" id="KAH8980668.1"/>
    </source>
</evidence>
<dbReference type="AlphaFoldDB" id="A0AAD4L6V7"/>
<comment type="caution">
    <text evidence="1">The sequence shown here is derived from an EMBL/GenBank/DDBJ whole genome shotgun (WGS) entry which is preliminary data.</text>
</comment>